<accession>A0A7L5BUQ5</accession>
<comment type="subcellular location">
    <subcellularLocation>
        <location evidence="1">Cell membrane</location>
        <topology evidence="1">Peripheral membrane protein</topology>
    </subcellularLocation>
</comment>
<feature type="domain" description="Flagellar motor switch protein FliN-like C-terminal" evidence="7">
    <location>
        <begin position="233"/>
        <end position="305"/>
    </location>
</feature>
<keyword evidence="3" id="KW-0145">Chemotaxis</keyword>
<dbReference type="Proteomes" id="UP000503336">
    <property type="component" value="Chromosome"/>
</dbReference>
<reference evidence="8 9" key="1">
    <citation type="submission" date="2020-02" db="EMBL/GenBank/DDBJ databases">
        <title>complete genome sequence of Rhodobacteraceae bacterium.</title>
        <authorList>
            <person name="Park J."/>
            <person name="Kim Y.-S."/>
            <person name="Kim K.-H."/>
        </authorList>
    </citation>
    <scope>NUCLEOTIDE SEQUENCE [LARGE SCALE GENOMIC DNA]</scope>
    <source>
        <strain evidence="8 9">RR4-56</strain>
    </source>
</reference>
<sequence>MRGVSHATLRRKIEEARVSHPPLRDPEFVGDLFARLLEERLRVAFRSPVAASVGAARMAKLSDALREAENPALYGVAETPAGQLGGVLTLTAPLVHESIEAMTGAHGAEAAPDRMPTAIDEALVAGFAEDVIDCFEHAVISGPRPGRGVAMGFARFTRKASALAEAPDAIDTLAFRLSLSIGDGGPAPLSFIVPLGVLDMYRAAEKAESAKRPLIAGPSAPEAIWTSTMLAAVQMAEFRLIAVLNEMTLTVSEIGELVPGSIIPLPVEQRMEVGLRLDTRKGVAGAPEIAAGALGVAGGRRAVKIGTPPEHAFIENLRPYATAPAS</sequence>
<name>A0A7L5BUQ5_9RHOB</name>
<evidence type="ECO:0000313" key="9">
    <source>
        <dbReference type="Proteomes" id="UP000503336"/>
    </source>
</evidence>
<evidence type="ECO:0000313" key="8">
    <source>
        <dbReference type="EMBL" id="QIE55392.1"/>
    </source>
</evidence>
<keyword evidence="5" id="KW-0472">Membrane</keyword>
<organism evidence="8 9">
    <name type="scientific">Pikeienuella piscinae</name>
    <dbReference type="NCBI Taxonomy" id="2748098"/>
    <lineage>
        <taxon>Bacteria</taxon>
        <taxon>Pseudomonadati</taxon>
        <taxon>Pseudomonadota</taxon>
        <taxon>Alphaproteobacteria</taxon>
        <taxon>Rhodobacterales</taxon>
        <taxon>Paracoccaceae</taxon>
        <taxon>Pikeienuella</taxon>
    </lineage>
</organism>
<dbReference type="EMBL" id="CP049056">
    <property type="protein sequence ID" value="QIE55392.1"/>
    <property type="molecule type" value="Genomic_DNA"/>
</dbReference>
<gene>
    <name evidence="8" type="ORF">G5B40_07935</name>
</gene>
<keyword evidence="2" id="KW-1003">Cell membrane</keyword>
<dbReference type="GO" id="GO:0005886">
    <property type="term" value="C:plasma membrane"/>
    <property type="evidence" value="ECO:0007669"/>
    <property type="project" value="UniProtKB-SubCell"/>
</dbReference>
<dbReference type="InterPro" id="IPR028976">
    <property type="entry name" value="CheC-like_sf"/>
</dbReference>
<dbReference type="AlphaFoldDB" id="A0A7L5BUQ5"/>
<keyword evidence="9" id="KW-1185">Reference proteome</keyword>
<dbReference type="RefSeq" id="WP_165097241.1">
    <property type="nucleotide sequence ID" value="NZ_CP049056.1"/>
</dbReference>
<dbReference type="InterPro" id="IPR001543">
    <property type="entry name" value="FliN-like_C"/>
</dbReference>
<dbReference type="GO" id="GO:0097588">
    <property type="term" value="P:archaeal or bacterial-type flagellum-dependent cell motility"/>
    <property type="evidence" value="ECO:0007669"/>
    <property type="project" value="UniProtKB-KW"/>
</dbReference>
<evidence type="ECO:0000256" key="6">
    <source>
        <dbReference type="ARBA" id="ARBA00025044"/>
    </source>
</evidence>
<dbReference type="GO" id="GO:0006935">
    <property type="term" value="P:chemotaxis"/>
    <property type="evidence" value="ECO:0007669"/>
    <property type="project" value="UniProtKB-KW"/>
</dbReference>
<dbReference type="InterPro" id="IPR036429">
    <property type="entry name" value="SpoA-like_sf"/>
</dbReference>
<dbReference type="Pfam" id="PF01052">
    <property type="entry name" value="FliMN_C"/>
    <property type="match status" value="1"/>
</dbReference>
<evidence type="ECO:0000256" key="1">
    <source>
        <dbReference type="ARBA" id="ARBA00004202"/>
    </source>
</evidence>
<protein>
    <recommendedName>
        <fullName evidence="7">Flagellar motor switch protein FliN-like C-terminal domain-containing protein</fullName>
    </recommendedName>
</protein>
<dbReference type="Gene3D" id="2.30.330.10">
    <property type="entry name" value="SpoA-like"/>
    <property type="match status" value="1"/>
</dbReference>
<evidence type="ECO:0000256" key="2">
    <source>
        <dbReference type="ARBA" id="ARBA00022475"/>
    </source>
</evidence>
<evidence type="ECO:0000256" key="3">
    <source>
        <dbReference type="ARBA" id="ARBA00022500"/>
    </source>
</evidence>
<dbReference type="KEGG" id="hdh:G5B40_07935"/>
<dbReference type="Gene3D" id="3.40.1550.10">
    <property type="entry name" value="CheC-like"/>
    <property type="match status" value="1"/>
</dbReference>
<evidence type="ECO:0000259" key="7">
    <source>
        <dbReference type="Pfam" id="PF01052"/>
    </source>
</evidence>
<keyword evidence="4" id="KW-0283">Flagellar rotation</keyword>
<comment type="function">
    <text evidence="6">FliM is one of three proteins (FliG, FliN, FliM) that forms the rotor-mounted switch complex (C ring), located at the base of the basal body. This complex interacts with the CheY and CheZ chemotaxis proteins, in addition to contacting components of the motor that determine the direction of flagellar rotation.</text>
</comment>
<evidence type="ECO:0000256" key="5">
    <source>
        <dbReference type="ARBA" id="ARBA00023136"/>
    </source>
</evidence>
<evidence type="ECO:0000256" key="4">
    <source>
        <dbReference type="ARBA" id="ARBA00022779"/>
    </source>
</evidence>
<dbReference type="SUPFAM" id="SSF101801">
    <property type="entry name" value="Surface presentation of antigens (SPOA)"/>
    <property type="match status" value="1"/>
</dbReference>
<proteinExistence type="predicted"/>